<dbReference type="Gene3D" id="2.60.40.420">
    <property type="entry name" value="Cupredoxins - blue copper proteins"/>
    <property type="match status" value="1"/>
</dbReference>
<proteinExistence type="predicted"/>
<feature type="transmembrane region" description="Helical" evidence="1">
    <location>
        <begin position="6"/>
        <end position="24"/>
    </location>
</feature>
<dbReference type="Proteomes" id="UP000034445">
    <property type="component" value="Unassembled WGS sequence"/>
</dbReference>
<dbReference type="InterPro" id="IPR028096">
    <property type="entry name" value="EfeO_Cupredoxin"/>
</dbReference>
<feature type="domain" description="EfeO-type cupredoxin-like" evidence="2">
    <location>
        <begin position="18"/>
        <end position="118"/>
    </location>
</feature>
<organism evidence="3 4">
    <name type="scientific">Candidatus Kaiserbacteria bacterium GW2011_GWC2_52_8b</name>
    <dbReference type="NCBI Taxonomy" id="1618676"/>
    <lineage>
        <taxon>Bacteria</taxon>
        <taxon>Candidatus Kaiseribacteriota</taxon>
    </lineage>
</organism>
<keyword evidence="1" id="KW-0812">Transmembrane</keyword>
<reference evidence="3 4" key="1">
    <citation type="journal article" date="2015" name="Nature">
        <title>rRNA introns, odd ribosomes, and small enigmatic genomes across a large radiation of phyla.</title>
        <authorList>
            <person name="Brown C.T."/>
            <person name="Hug L.A."/>
            <person name="Thomas B.C."/>
            <person name="Sharon I."/>
            <person name="Castelle C.J."/>
            <person name="Singh A."/>
            <person name="Wilkins M.J."/>
            <person name="Williams K.H."/>
            <person name="Banfield J.F."/>
        </authorList>
    </citation>
    <scope>NUCLEOTIDE SEQUENCE [LARGE SCALE GENOMIC DNA]</scope>
</reference>
<accession>A0A0G1XFZ6</accession>
<evidence type="ECO:0000256" key="1">
    <source>
        <dbReference type="SAM" id="Phobius"/>
    </source>
</evidence>
<keyword evidence="1" id="KW-0472">Membrane</keyword>
<dbReference type="AlphaFoldDB" id="A0A0G1XFZ6"/>
<evidence type="ECO:0000313" key="4">
    <source>
        <dbReference type="Proteomes" id="UP000034445"/>
    </source>
</evidence>
<evidence type="ECO:0000313" key="3">
    <source>
        <dbReference type="EMBL" id="KKW29871.1"/>
    </source>
</evidence>
<dbReference type="InterPro" id="IPR008972">
    <property type="entry name" value="Cupredoxin"/>
</dbReference>
<name>A0A0G1XFZ6_9BACT</name>
<protein>
    <submittedName>
        <fullName evidence="3">Cupredoxin family domain protein</fullName>
    </submittedName>
</protein>
<sequence>MSIDKIIVFIAGVVGIGLTYWFFLANKEKEIEVSDSVDIIVDGGYSPEAISIAKGKTTKLNFIRKDPQACLEEVVLGDFRIRKQLPLNQKITVELTPQRSGEFVYTCGMNMYHGKIIVK</sequence>
<gene>
    <name evidence="3" type="ORF">UY74_C0061G0011</name>
</gene>
<dbReference type="Pfam" id="PF13473">
    <property type="entry name" value="Cupredoxin_1"/>
    <property type="match status" value="1"/>
</dbReference>
<dbReference type="EMBL" id="LCRF01000061">
    <property type="protein sequence ID" value="KKW29871.1"/>
    <property type="molecule type" value="Genomic_DNA"/>
</dbReference>
<dbReference type="SUPFAM" id="SSF49503">
    <property type="entry name" value="Cupredoxins"/>
    <property type="match status" value="1"/>
</dbReference>
<evidence type="ECO:0000259" key="2">
    <source>
        <dbReference type="Pfam" id="PF13473"/>
    </source>
</evidence>
<comment type="caution">
    <text evidence="3">The sequence shown here is derived from an EMBL/GenBank/DDBJ whole genome shotgun (WGS) entry which is preliminary data.</text>
</comment>
<keyword evidence="1" id="KW-1133">Transmembrane helix</keyword>